<dbReference type="Pfam" id="PF00455">
    <property type="entry name" value="DeoRC"/>
    <property type="match status" value="1"/>
</dbReference>
<dbReference type="Gene3D" id="1.10.10.10">
    <property type="entry name" value="Winged helix-like DNA-binding domain superfamily/Winged helix DNA-binding domain"/>
    <property type="match status" value="1"/>
</dbReference>
<dbReference type="SMART" id="SM00420">
    <property type="entry name" value="HTH_DEOR"/>
    <property type="match status" value="1"/>
</dbReference>
<dbReference type="PANTHER" id="PTHR30363:SF44">
    <property type="entry name" value="AGA OPERON TRANSCRIPTIONAL REPRESSOR-RELATED"/>
    <property type="match status" value="1"/>
</dbReference>
<dbReference type="RefSeq" id="WP_063232866.1">
    <property type="nucleotide sequence ID" value="NZ_BCVO01000003.1"/>
</dbReference>
<gene>
    <name evidence="5" type="ORF">BS1321_18880</name>
</gene>
<organism evidence="5 6">
    <name type="scientific">Peribacillus simplex NBRC 15720 = DSM 1321</name>
    <dbReference type="NCBI Taxonomy" id="1349754"/>
    <lineage>
        <taxon>Bacteria</taxon>
        <taxon>Bacillati</taxon>
        <taxon>Bacillota</taxon>
        <taxon>Bacilli</taxon>
        <taxon>Bacillales</taxon>
        <taxon>Bacillaceae</taxon>
        <taxon>Peribacillus</taxon>
    </lineage>
</organism>
<dbReference type="InterPro" id="IPR036390">
    <property type="entry name" value="WH_DNA-bd_sf"/>
</dbReference>
<dbReference type="PRINTS" id="PR00037">
    <property type="entry name" value="HTHLACR"/>
</dbReference>
<accession>A0A223EQC9</accession>
<evidence type="ECO:0000256" key="3">
    <source>
        <dbReference type="ARBA" id="ARBA00023163"/>
    </source>
</evidence>
<dbReference type="InterPro" id="IPR001034">
    <property type="entry name" value="DeoR_HTH"/>
</dbReference>
<evidence type="ECO:0000313" key="5">
    <source>
        <dbReference type="EMBL" id="ASS97481.1"/>
    </source>
</evidence>
<dbReference type="InterPro" id="IPR050313">
    <property type="entry name" value="Carb_Metab_HTH_regulators"/>
</dbReference>
<dbReference type="SMART" id="SM01134">
    <property type="entry name" value="DeoRC"/>
    <property type="match status" value="1"/>
</dbReference>
<sequence>MLPLERQKKIIELLTIRKVMKIAELTEELQVSIETIRRDINLLTKQGKIEKIYGGVKLVQSKFGESTIDERMFSQLEEKETIAQKCSEYINDGDCIYIDSGSTTYQIAKYIKQKKKLTVITSSIPVVNELIHSDIELLIIGGKVRRNEQSIVAFDYLFNFSELNISKAFICASGITVEKGISDYNLEEANTRKKIIDLSQEVYVAADSTKFGKDVTIGISSLDKIDYIITDDHLHKDFISSFKETDTHLILS</sequence>
<proteinExistence type="predicted"/>
<reference evidence="5 6" key="1">
    <citation type="submission" date="2016-10" db="EMBL/GenBank/DDBJ databases">
        <title>The whole genome sequencing and assembly of Bacillus simplex DSM 1321 strain.</title>
        <authorList>
            <person name="Park M.-K."/>
            <person name="Lee Y.-J."/>
            <person name="Yi H."/>
            <person name="Bahn Y.-S."/>
            <person name="Kim J.F."/>
            <person name="Lee D.-W."/>
        </authorList>
    </citation>
    <scope>NUCLEOTIDE SEQUENCE [LARGE SCALE GENOMIC DNA]</scope>
    <source>
        <strain evidence="5 6">DSM 1321</strain>
    </source>
</reference>
<dbReference type="SUPFAM" id="SSF46785">
    <property type="entry name" value="Winged helix' DNA-binding domain"/>
    <property type="match status" value="1"/>
</dbReference>
<keyword evidence="1" id="KW-0805">Transcription regulation</keyword>
<evidence type="ECO:0000259" key="4">
    <source>
        <dbReference type="PROSITE" id="PS51000"/>
    </source>
</evidence>
<dbReference type="InterPro" id="IPR037171">
    <property type="entry name" value="NagB/RpiA_transferase-like"/>
</dbReference>
<dbReference type="OrthoDB" id="9797223at2"/>
<dbReference type="AlphaFoldDB" id="A0A223EQC9"/>
<dbReference type="GO" id="GO:0003677">
    <property type="term" value="F:DNA binding"/>
    <property type="evidence" value="ECO:0007669"/>
    <property type="project" value="UniProtKB-KW"/>
</dbReference>
<dbReference type="Proteomes" id="UP000214618">
    <property type="component" value="Chromosome"/>
</dbReference>
<evidence type="ECO:0000313" key="6">
    <source>
        <dbReference type="Proteomes" id="UP000214618"/>
    </source>
</evidence>
<dbReference type="PROSITE" id="PS00894">
    <property type="entry name" value="HTH_DEOR_1"/>
    <property type="match status" value="1"/>
</dbReference>
<evidence type="ECO:0000256" key="1">
    <source>
        <dbReference type="ARBA" id="ARBA00023015"/>
    </source>
</evidence>
<evidence type="ECO:0000256" key="2">
    <source>
        <dbReference type="ARBA" id="ARBA00023125"/>
    </source>
</evidence>
<feature type="domain" description="HTH deoR-type" evidence="4">
    <location>
        <begin position="3"/>
        <end position="58"/>
    </location>
</feature>
<dbReference type="PANTHER" id="PTHR30363">
    <property type="entry name" value="HTH-TYPE TRANSCRIPTIONAL REGULATOR SRLR-RELATED"/>
    <property type="match status" value="1"/>
</dbReference>
<name>A0A223EQC9_9BACI</name>
<dbReference type="InterPro" id="IPR036388">
    <property type="entry name" value="WH-like_DNA-bd_sf"/>
</dbReference>
<keyword evidence="2" id="KW-0238">DNA-binding</keyword>
<dbReference type="SUPFAM" id="SSF100950">
    <property type="entry name" value="NagB/RpiA/CoA transferase-like"/>
    <property type="match status" value="1"/>
</dbReference>
<dbReference type="Pfam" id="PF08220">
    <property type="entry name" value="HTH_DeoR"/>
    <property type="match status" value="1"/>
</dbReference>
<dbReference type="EMBL" id="CP017704">
    <property type="protein sequence ID" value="ASS97481.1"/>
    <property type="molecule type" value="Genomic_DNA"/>
</dbReference>
<keyword evidence="3" id="KW-0804">Transcription</keyword>
<dbReference type="InterPro" id="IPR018356">
    <property type="entry name" value="Tscrpt_reg_HTH_DeoR_CS"/>
</dbReference>
<dbReference type="Gene3D" id="3.40.50.1360">
    <property type="match status" value="1"/>
</dbReference>
<dbReference type="GeneID" id="56474833"/>
<dbReference type="GO" id="GO:0003700">
    <property type="term" value="F:DNA-binding transcription factor activity"/>
    <property type="evidence" value="ECO:0007669"/>
    <property type="project" value="InterPro"/>
</dbReference>
<protein>
    <submittedName>
        <fullName evidence="5">Transcriptional regulator</fullName>
    </submittedName>
</protein>
<dbReference type="InterPro" id="IPR014036">
    <property type="entry name" value="DeoR-like_C"/>
</dbReference>
<dbReference type="PROSITE" id="PS51000">
    <property type="entry name" value="HTH_DEOR_2"/>
    <property type="match status" value="1"/>
</dbReference>